<dbReference type="EMBL" id="CAKXZS010000014">
    <property type="protein sequence ID" value="CAH2399152.1"/>
    <property type="molecule type" value="Genomic_DNA"/>
</dbReference>
<proteinExistence type="predicted"/>
<protein>
    <submittedName>
        <fullName evidence="1">Uncharacterized protein</fullName>
    </submittedName>
</protein>
<comment type="caution">
    <text evidence="1">The sequence shown here is derived from an EMBL/GenBank/DDBJ whole genome shotgun (WGS) entry which is preliminary data.</text>
</comment>
<gene>
    <name evidence="1" type="ORF">MES4922_210123</name>
</gene>
<accession>A0ABM9DR54</accession>
<evidence type="ECO:0000313" key="2">
    <source>
        <dbReference type="Proteomes" id="UP001152604"/>
    </source>
</evidence>
<dbReference type="Proteomes" id="UP001152604">
    <property type="component" value="Unassembled WGS sequence"/>
</dbReference>
<reference evidence="1" key="1">
    <citation type="submission" date="2022-03" db="EMBL/GenBank/DDBJ databases">
        <authorList>
            <person name="Brunel B."/>
        </authorList>
    </citation>
    <scope>NUCLEOTIDE SEQUENCE</scope>
    <source>
        <strain evidence="1">STM4922sample</strain>
    </source>
</reference>
<evidence type="ECO:0000313" key="1">
    <source>
        <dbReference type="EMBL" id="CAH2399152.1"/>
    </source>
</evidence>
<sequence>MEYHLGQLVACIDDQFKFTAECPAGMMMPKKGTVYRIRTLDFFRARGNSTARPFLRLQEIVNPPFASIVGPYEPVFEASAFLPLDPRRLEVFRSQFSPVDQVPA</sequence>
<dbReference type="RefSeq" id="WP_254024943.1">
    <property type="nucleotide sequence ID" value="NZ_CAKXZS010000014.1"/>
</dbReference>
<keyword evidence="2" id="KW-1185">Reference proteome</keyword>
<name>A0ABM9DR54_9HYPH</name>
<organism evidence="1 2">
    <name type="scientific">Mesorhizobium ventifaucium</name>
    <dbReference type="NCBI Taxonomy" id="666020"/>
    <lineage>
        <taxon>Bacteria</taxon>
        <taxon>Pseudomonadati</taxon>
        <taxon>Pseudomonadota</taxon>
        <taxon>Alphaproteobacteria</taxon>
        <taxon>Hyphomicrobiales</taxon>
        <taxon>Phyllobacteriaceae</taxon>
        <taxon>Mesorhizobium</taxon>
    </lineage>
</organism>